<dbReference type="PANTHER" id="PTHR43214">
    <property type="entry name" value="TWO-COMPONENT RESPONSE REGULATOR"/>
    <property type="match status" value="1"/>
</dbReference>
<dbReference type="Proteomes" id="UP001589814">
    <property type="component" value="Unassembled WGS sequence"/>
</dbReference>
<dbReference type="EMBL" id="JBHLVX010000056">
    <property type="protein sequence ID" value="MFC0269294.1"/>
    <property type="molecule type" value="Genomic_DNA"/>
</dbReference>
<dbReference type="SUPFAM" id="SSF46894">
    <property type="entry name" value="C-terminal effector domain of the bipartite response regulators"/>
    <property type="match status" value="1"/>
</dbReference>
<accession>A0ABV6G6W4</accession>
<reference evidence="3 4" key="1">
    <citation type="submission" date="2024-09" db="EMBL/GenBank/DDBJ databases">
        <authorList>
            <person name="Sun Q."/>
            <person name="Mori K."/>
        </authorList>
    </citation>
    <scope>NUCLEOTIDE SEQUENCE [LARGE SCALE GENOMIC DNA]</scope>
    <source>
        <strain evidence="3 4">CCM 7415</strain>
    </source>
</reference>
<evidence type="ECO:0000259" key="2">
    <source>
        <dbReference type="PROSITE" id="PS50043"/>
    </source>
</evidence>
<dbReference type="PRINTS" id="PR00038">
    <property type="entry name" value="HTHLUXR"/>
</dbReference>
<dbReference type="Pfam" id="PF00196">
    <property type="entry name" value="GerE"/>
    <property type="match status" value="1"/>
</dbReference>
<dbReference type="RefSeq" id="WP_019951565.1">
    <property type="nucleotide sequence ID" value="NZ_JBHLVX010000056.1"/>
</dbReference>
<keyword evidence="1" id="KW-0238">DNA-binding</keyword>
<keyword evidence="4" id="KW-1185">Reference proteome</keyword>
<proteinExistence type="predicted"/>
<evidence type="ECO:0000256" key="1">
    <source>
        <dbReference type="ARBA" id="ARBA00023125"/>
    </source>
</evidence>
<dbReference type="InterPro" id="IPR039420">
    <property type="entry name" value="WalR-like"/>
</dbReference>
<gene>
    <name evidence="3" type="ORF">ACFFHW_15090</name>
</gene>
<sequence length="210" mass="22853">MNHWFITTDGSLQGRWMKAFHDAAALMPADAEQTVAAGDLAWLSTGVDQWLDFVPVLAGQGAHVVVLSYASDEREALSALDSGARGYVHTLAAPDLLKQVALVVSNHGVWVGQELLARVLGGSLKALQARAPSDQTINSALLECLTERERSVALSVSRGATNKEIARQLDISERTVKAHLSAIFRKLCVRDRLQLILKLAPSREHLSERI</sequence>
<dbReference type="PROSITE" id="PS00622">
    <property type="entry name" value="HTH_LUXR_1"/>
    <property type="match status" value="1"/>
</dbReference>
<comment type="caution">
    <text evidence="3">The sequence shown here is derived from an EMBL/GenBank/DDBJ whole genome shotgun (WGS) entry which is preliminary data.</text>
</comment>
<dbReference type="Gene3D" id="3.40.50.2300">
    <property type="match status" value="1"/>
</dbReference>
<dbReference type="SMART" id="SM00421">
    <property type="entry name" value="HTH_LUXR"/>
    <property type="match status" value="1"/>
</dbReference>
<dbReference type="InterPro" id="IPR000792">
    <property type="entry name" value="Tscrpt_reg_LuxR_C"/>
</dbReference>
<protein>
    <submittedName>
        <fullName evidence="3">LuxR C-terminal-related transcriptional regulator</fullName>
    </submittedName>
</protein>
<feature type="domain" description="HTH luxR-type" evidence="2">
    <location>
        <begin position="138"/>
        <end position="203"/>
    </location>
</feature>
<dbReference type="CDD" id="cd06170">
    <property type="entry name" value="LuxR_C_like"/>
    <property type="match status" value="1"/>
</dbReference>
<dbReference type="PROSITE" id="PS50043">
    <property type="entry name" value="HTH_LUXR_2"/>
    <property type="match status" value="1"/>
</dbReference>
<dbReference type="PANTHER" id="PTHR43214:SF38">
    <property type="entry name" value="NITRATE_NITRITE RESPONSE REGULATOR PROTEIN NARL"/>
    <property type="match status" value="1"/>
</dbReference>
<evidence type="ECO:0000313" key="3">
    <source>
        <dbReference type="EMBL" id="MFC0269294.1"/>
    </source>
</evidence>
<evidence type="ECO:0000313" key="4">
    <source>
        <dbReference type="Proteomes" id="UP001589814"/>
    </source>
</evidence>
<name>A0ABV6G6W4_9GAMM</name>
<organism evidence="3 4">
    <name type="scientific">Kushneria aurantia</name>
    <dbReference type="NCBI Taxonomy" id="504092"/>
    <lineage>
        <taxon>Bacteria</taxon>
        <taxon>Pseudomonadati</taxon>
        <taxon>Pseudomonadota</taxon>
        <taxon>Gammaproteobacteria</taxon>
        <taxon>Oceanospirillales</taxon>
        <taxon>Halomonadaceae</taxon>
        <taxon>Kushneria</taxon>
    </lineage>
</organism>
<dbReference type="InterPro" id="IPR016032">
    <property type="entry name" value="Sig_transdc_resp-reg_C-effctor"/>
</dbReference>